<evidence type="ECO:0000259" key="1">
    <source>
        <dbReference type="Pfam" id="PF08887"/>
    </source>
</evidence>
<reference evidence="3 4" key="1">
    <citation type="submission" date="2019-06" db="EMBL/GenBank/DDBJ databases">
        <title>Sorghum-associated microbial communities from plants grown in Nebraska, USA.</title>
        <authorList>
            <person name="Schachtman D."/>
        </authorList>
    </citation>
    <scope>NUCLEOTIDE SEQUENCE [LARGE SCALE GENOMIC DNA]</scope>
    <source>
        <strain evidence="3 4">1225</strain>
    </source>
</reference>
<proteinExistence type="predicted"/>
<dbReference type="Proteomes" id="UP000320653">
    <property type="component" value="Unassembled WGS sequence"/>
</dbReference>
<dbReference type="InterPro" id="IPR015002">
    <property type="entry name" value="T6SS_Tdi1_C"/>
</dbReference>
<evidence type="ECO:0000259" key="2">
    <source>
        <dbReference type="Pfam" id="PF08906"/>
    </source>
</evidence>
<evidence type="ECO:0000313" key="3">
    <source>
        <dbReference type="EMBL" id="TWF50080.1"/>
    </source>
</evidence>
<dbReference type="RefSeq" id="WP_145640253.1">
    <property type="nucleotide sequence ID" value="NZ_VIWP01000006.1"/>
</dbReference>
<gene>
    <name evidence="3" type="ORF">FHW37_10637</name>
</gene>
<feature type="domain" description="T6SS immunity protein Tdi1 C-terminal" evidence="2">
    <location>
        <begin position="150"/>
        <end position="198"/>
    </location>
</feature>
<feature type="domain" description="GAD-related" evidence="1">
    <location>
        <begin position="10"/>
        <end position="105"/>
    </location>
</feature>
<dbReference type="Pfam" id="PF08887">
    <property type="entry name" value="GAD-like"/>
    <property type="match status" value="1"/>
</dbReference>
<sequence length="224" mass="24872">MSDLSIDYVRCLKKFGEPVRGTRLSENSLLIYKNKLPSTFLAFEENYGLGKWLQAYFQLAEPTQFKSVINIIFEGDKQILPEKTHAIGFSAFGKILAWNQSYGAVQIDTLYQRVTCSDLFKPKPNVDEDINLGVVMANVDSPSYDPPDQDGKPMFKRALKMHGELEFGQIYAPKLHPALGGAITVENLRPADALVAMTIAAQAGAFTLYDTTKPNVPAVRHIGE</sequence>
<dbReference type="OrthoDB" id="7985367at2"/>
<protein>
    <submittedName>
        <fullName evidence="3">Uncharacterized protein</fullName>
    </submittedName>
</protein>
<dbReference type="EMBL" id="VIWP01000006">
    <property type="protein sequence ID" value="TWF50080.1"/>
    <property type="molecule type" value="Genomic_DNA"/>
</dbReference>
<keyword evidence="4" id="KW-1185">Reference proteome</keyword>
<dbReference type="AlphaFoldDB" id="A0A561QI85"/>
<accession>A0A561QI85</accession>
<comment type="caution">
    <text evidence="3">The sequence shown here is derived from an EMBL/GenBank/DDBJ whole genome shotgun (WGS) entry which is preliminary data.</text>
</comment>
<dbReference type="InterPro" id="IPR014983">
    <property type="entry name" value="GAD-rel"/>
</dbReference>
<evidence type="ECO:0000313" key="4">
    <source>
        <dbReference type="Proteomes" id="UP000320653"/>
    </source>
</evidence>
<dbReference type="Pfam" id="PF08906">
    <property type="entry name" value="T6SS_Tdi1_C"/>
    <property type="match status" value="1"/>
</dbReference>
<organism evidence="3 4">
    <name type="scientific">Neorhizobium alkalisoli</name>
    <dbReference type="NCBI Taxonomy" id="528178"/>
    <lineage>
        <taxon>Bacteria</taxon>
        <taxon>Pseudomonadati</taxon>
        <taxon>Pseudomonadota</taxon>
        <taxon>Alphaproteobacteria</taxon>
        <taxon>Hyphomicrobiales</taxon>
        <taxon>Rhizobiaceae</taxon>
        <taxon>Rhizobium/Agrobacterium group</taxon>
        <taxon>Neorhizobium</taxon>
    </lineage>
</organism>
<name>A0A561QI85_9HYPH</name>